<dbReference type="VEuPathDB" id="FungiDB:RhiirFUN_024936"/>
<dbReference type="AlphaFoldDB" id="A0A915YV48"/>
<dbReference type="Proteomes" id="UP000684084">
    <property type="component" value="Unassembled WGS sequence"/>
</dbReference>
<evidence type="ECO:0000256" key="1">
    <source>
        <dbReference type="SAM" id="Phobius"/>
    </source>
</evidence>
<dbReference type="OrthoDB" id="2351404at2759"/>
<feature type="transmembrane region" description="Helical" evidence="1">
    <location>
        <begin position="6"/>
        <end position="25"/>
    </location>
</feature>
<reference evidence="2" key="1">
    <citation type="submission" date="2020-05" db="EMBL/GenBank/DDBJ databases">
        <authorList>
            <person name="Rincon C."/>
            <person name="Sanders R I."/>
            <person name="Robbins C."/>
            <person name="Chaturvedi A."/>
        </authorList>
    </citation>
    <scope>NUCLEOTIDE SEQUENCE</scope>
    <source>
        <strain evidence="2">CHB12</strain>
    </source>
</reference>
<gene>
    <name evidence="2" type="ORF">CHRIB12_LOCUS3467</name>
</gene>
<proteinExistence type="predicted"/>
<sequence length="242" mass="28474">MISLFFFYPLHIFPVILGFYIWNTIENQNIKIEKKFFWPFSILIWCFTICYNVFSLADGYQKDIRVTPLLCKPPNSNLHKIIYLIIISPLFCIALIFIYFTAIILWKRWQQYSIRKNRWNALRLGHVLCLFICDVIYTILLGTSLLSRIMSQYIKKSENPEVNKIVIEDFVQPFIPKKLLIQSEYRDDNFLYARSSIISSSSEINQISITVQQVTTITSHTTLEISSMDTTNKNTNEIRGIE</sequence>
<dbReference type="EMBL" id="CAGKOT010000005">
    <property type="protein sequence ID" value="CAB5338722.1"/>
    <property type="molecule type" value="Genomic_DNA"/>
</dbReference>
<feature type="transmembrane region" description="Helical" evidence="1">
    <location>
        <begin position="81"/>
        <end position="106"/>
    </location>
</feature>
<evidence type="ECO:0000313" key="3">
    <source>
        <dbReference type="Proteomes" id="UP000684084"/>
    </source>
</evidence>
<keyword evidence="1" id="KW-0812">Transmembrane</keyword>
<protein>
    <submittedName>
        <fullName evidence="2">Uncharacterized protein</fullName>
    </submittedName>
</protein>
<evidence type="ECO:0000313" key="2">
    <source>
        <dbReference type="EMBL" id="CAB5338722.1"/>
    </source>
</evidence>
<comment type="caution">
    <text evidence="2">The sequence shown here is derived from an EMBL/GenBank/DDBJ whole genome shotgun (WGS) entry which is preliminary data.</text>
</comment>
<name>A0A915YV48_9GLOM</name>
<organism evidence="2 3">
    <name type="scientific">Rhizophagus irregularis</name>
    <dbReference type="NCBI Taxonomy" id="588596"/>
    <lineage>
        <taxon>Eukaryota</taxon>
        <taxon>Fungi</taxon>
        <taxon>Fungi incertae sedis</taxon>
        <taxon>Mucoromycota</taxon>
        <taxon>Glomeromycotina</taxon>
        <taxon>Glomeromycetes</taxon>
        <taxon>Glomerales</taxon>
        <taxon>Glomeraceae</taxon>
        <taxon>Rhizophagus</taxon>
    </lineage>
</organism>
<feature type="transmembrane region" description="Helical" evidence="1">
    <location>
        <begin position="37"/>
        <end position="61"/>
    </location>
</feature>
<feature type="transmembrane region" description="Helical" evidence="1">
    <location>
        <begin position="127"/>
        <end position="146"/>
    </location>
</feature>
<keyword evidence="1" id="KW-1133">Transmembrane helix</keyword>
<accession>A0A915YV48</accession>
<keyword evidence="1" id="KW-0472">Membrane</keyword>